<keyword evidence="2" id="KW-0815">Transposition</keyword>
<evidence type="ECO:0000256" key="2">
    <source>
        <dbReference type="ARBA" id="ARBA00022578"/>
    </source>
</evidence>
<feature type="region of interest" description="Disordered" evidence="5">
    <location>
        <begin position="337"/>
        <end position="358"/>
    </location>
</feature>
<evidence type="ECO:0000313" key="7">
    <source>
        <dbReference type="EMBL" id="PVE41410.1"/>
    </source>
</evidence>
<name>A0A2T7U9N0_9BURK</name>
<dbReference type="GO" id="GO:0004803">
    <property type="term" value="F:transposase activity"/>
    <property type="evidence" value="ECO:0007669"/>
    <property type="project" value="InterPro"/>
</dbReference>
<dbReference type="AlphaFoldDB" id="A0A2T7U9N0"/>
<comment type="caution">
    <text evidence="7">The sequence shown here is derived from an EMBL/GenBank/DDBJ whole genome shotgun (WGS) entry which is preliminary data.</text>
</comment>
<dbReference type="InterPro" id="IPR002559">
    <property type="entry name" value="Transposase_11"/>
</dbReference>
<dbReference type="NCBIfam" id="NF033592">
    <property type="entry name" value="transpos_IS4_1"/>
    <property type="match status" value="1"/>
</dbReference>
<protein>
    <recommendedName>
        <fullName evidence="6">Transposase IS4-like domain-containing protein</fullName>
    </recommendedName>
</protein>
<dbReference type="InterPro" id="IPR047952">
    <property type="entry name" value="Transpos_IS4"/>
</dbReference>
<evidence type="ECO:0000313" key="8">
    <source>
        <dbReference type="Proteomes" id="UP000037507"/>
    </source>
</evidence>
<keyword evidence="4" id="KW-0233">DNA recombination</keyword>
<dbReference type="SUPFAM" id="SSF53098">
    <property type="entry name" value="Ribonuclease H-like"/>
    <property type="match status" value="1"/>
</dbReference>
<dbReference type="Proteomes" id="UP000037507">
    <property type="component" value="Unassembled WGS sequence"/>
</dbReference>
<dbReference type="EMBL" id="LFYT02000030">
    <property type="protein sequence ID" value="PVE41410.1"/>
    <property type="molecule type" value="Genomic_DNA"/>
</dbReference>
<gene>
    <name evidence="7" type="ORF">H663_017145</name>
</gene>
<dbReference type="InterPro" id="IPR012337">
    <property type="entry name" value="RNaseH-like_sf"/>
</dbReference>
<dbReference type="GO" id="GO:0006313">
    <property type="term" value="P:DNA transposition"/>
    <property type="evidence" value="ECO:0007669"/>
    <property type="project" value="InterPro"/>
</dbReference>
<evidence type="ECO:0000256" key="5">
    <source>
        <dbReference type="SAM" id="MobiDB-lite"/>
    </source>
</evidence>
<dbReference type="PANTHER" id="PTHR33258">
    <property type="entry name" value="TRANSPOSASE INSL FOR INSERTION SEQUENCE ELEMENT IS186A-RELATED"/>
    <property type="match status" value="1"/>
</dbReference>
<accession>A0A2T7U9N0</accession>
<keyword evidence="3" id="KW-0238">DNA-binding</keyword>
<dbReference type="Pfam" id="PF01609">
    <property type="entry name" value="DDE_Tnp_1"/>
    <property type="match status" value="1"/>
</dbReference>
<sequence length="358" mass="39887">MLDSFFASLAGHAGLERVASDRAFAQARNKIKPAALTALNAQLLDLAQARGWMPLWHGLRVVAADASVFMPATRACHQTRLAAQPDQRLFGLYLPGPELCLHAQLYGPETGERQMLFESLHHLQANDVLVLDRGYPAAWLIALLQQQSIRFCMRCDSDSGFKAVREFLRSGPSEAMVTLNMPSTEDAKDYEFIRQAPRVRLVRCVSSSGKVRVLLTNLDARAFPAEVFGQLYHQRWRIEEAFKRLKNRLKIESVSGLSQQACVINIAAKVLADNLGALLSHCARGMQERTDRVCNRSYAASLMQRMLPRLLLLPGALATCIAQSIELLKGNLVRRVDGRSRPRPASKNKPHPHLAYKG</sequence>
<evidence type="ECO:0000256" key="4">
    <source>
        <dbReference type="ARBA" id="ARBA00023172"/>
    </source>
</evidence>
<proteinExistence type="inferred from homology"/>
<evidence type="ECO:0000259" key="6">
    <source>
        <dbReference type="Pfam" id="PF01609"/>
    </source>
</evidence>
<reference evidence="7" key="1">
    <citation type="submission" date="2017-04" db="EMBL/GenBank/DDBJ databases">
        <title>Unexpected and diverse lifestyles within the genus Limnohabitans.</title>
        <authorList>
            <person name="Kasalicky V."/>
            <person name="Mehrshad M."/>
            <person name="Andrei S.-A."/>
            <person name="Salcher M."/>
            <person name="Kratochvilova H."/>
            <person name="Simek K."/>
            <person name="Ghai R."/>
        </authorList>
    </citation>
    <scope>NUCLEOTIDE SEQUENCE [LARGE SCALE GENOMIC DNA]</scope>
    <source>
        <strain evidence="7">II-D5</strain>
    </source>
</reference>
<organism evidence="7 8">
    <name type="scientific">Limnohabitans planktonicus II-D5</name>
    <dbReference type="NCBI Taxonomy" id="1293045"/>
    <lineage>
        <taxon>Bacteria</taxon>
        <taxon>Pseudomonadati</taxon>
        <taxon>Pseudomonadota</taxon>
        <taxon>Betaproteobacteria</taxon>
        <taxon>Burkholderiales</taxon>
        <taxon>Comamonadaceae</taxon>
        <taxon>Limnohabitans</taxon>
    </lineage>
</organism>
<feature type="compositionally biased region" description="Basic residues" evidence="5">
    <location>
        <begin position="341"/>
        <end position="358"/>
    </location>
</feature>
<dbReference type="GO" id="GO:0003677">
    <property type="term" value="F:DNA binding"/>
    <property type="evidence" value="ECO:0007669"/>
    <property type="project" value="UniProtKB-KW"/>
</dbReference>
<comment type="similarity">
    <text evidence="1">Belongs to the transposase 11 family.</text>
</comment>
<keyword evidence="8" id="KW-1185">Reference proteome</keyword>
<dbReference type="PANTHER" id="PTHR33258:SF1">
    <property type="entry name" value="TRANSPOSASE INSL FOR INSERTION SEQUENCE ELEMENT IS186A-RELATED"/>
    <property type="match status" value="1"/>
</dbReference>
<dbReference type="Gene3D" id="3.90.350.10">
    <property type="entry name" value="Transposase Inhibitor Protein From Tn5, Chain A, domain 1"/>
    <property type="match status" value="1"/>
</dbReference>
<evidence type="ECO:0000256" key="1">
    <source>
        <dbReference type="ARBA" id="ARBA00010075"/>
    </source>
</evidence>
<evidence type="ECO:0000256" key="3">
    <source>
        <dbReference type="ARBA" id="ARBA00023125"/>
    </source>
</evidence>
<feature type="domain" description="Transposase IS4-like" evidence="6">
    <location>
        <begin position="111"/>
        <end position="274"/>
    </location>
</feature>